<comment type="caution">
    <text evidence="7">The sequence shown here is derived from an EMBL/GenBank/DDBJ whole genome shotgun (WGS) entry which is preliminary data.</text>
</comment>
<feature type="coiled-coil region" evidence="3">
    <location>
        <begin position="357"/>
        <end position="547"/>
    </location>
</feature>
<evidence type="ECO:0000256" key="2">
    <source>
        <dbReference type="ARBA" id="ARBA00023158"/>
    </source>
</evidence>
<proteinExistence type="predicted"/>
<dbReference type="PANTHER" id="PTHR21596">
    <property type="entry name" value="RIBONUCLEASE P SUBUNIT P38"/>
    <property type="match status" value="1"/>
</dbReference>
<dbReference type="Gene3D" id="3.30.70.2890">
    <property type="entry name" value="XS domain"/>
    <property type="match status" value="1"/>
</dbReference>
<accession>A0AA87Z2V5</accession>
<evidence type="ECO:0000256" key="1">
    <source>
        <dbReference type="ARBA" id="ARBA00023054"/>
    </source>
</evidence>
<dbReference type="PANTHER" id="PTHR21596:SF23">
    <property type="entry name" value="FACTOR OF DNA METHYLATION 4"/>
    <property type="match status" value="1"/>
</dbReference>
<evidence type="ECO:0000313" key="7">
    <source>
        <dbReference type="EMBL" id="GMN24170.1"/>
    </source>
</evidence>
<evidence type="ECO:0000259" key="5">
    <source>
        <dbReference type="Pfam" id="PF03469"/>
    </source>
</evidence>
<evidence type="ECO:0000259" key="6">
    <source>
        <dbReference type="Pfam" id="PF03470"/>
    </source>
</evidence>
<evidence type="ECO:0000313" key="8">
    <source>
        <dbReference type="Proteomes" id="UP001187192"/>
    </source>
</evidence>
<keyword evidence="2" id="KW-0943">RNA-mediated gene silencing</keyword>
<dbReference type="AlphaFoldDB" id="A0AA87Z2V5"/>
<evidence type="ECO:0008006" key="9">
    <source>
        <dbReference type="Google" id="ProtNLM"/>
    </source>
</evidence>
<dbReference type="Pfam" id="PF03469">
    <property type="entry name" value="XH"/>
    <property type="match status" value="1"/>
</dbReference>
<dbReference type="Pfam" id="PF03468">
    <property type="entry name" value="XS"/>
    <property type="match status" value="1"/>
</dbReference>
<dbReference type="GO" id="GO:0080188">
    <property type="term" value="P:gene silencing by siRNA-directed DNA methylation"/>
    <property type="evidence" value="ECO:0007669"/>
    <property type="project" value="InterPro"/>
</dbReference>
<dbReference type="InterPro" id="IPR005380">
    <property type="entry name" value="XS_domain"/>
</dbReference>
<keyword evidence="1 3" id="KW-0175">Coiled coil</keyword>
<feature type="domain" description="Zinc finger-XS" evidence="6">
    <location>
        <begin position="113"/>
        <end position="155"/>
    </location>
</feature>
<organism evidence="7 8">
    <name type="scientific">Ficus carica</name>
    <name type="common">Common fig</name>
    <dbReference type="NCBI Taxonomy" id="3494"/>
    <lineage>
        <taxon>Eukaryota</taxon>
        <taxon>Viridiplantae</taxon>
        <taxon>Streptophyta</taxon>
        <taxon>Embryophyta</taxon>
        <taxon>Tracheophyta</taxon>
        <taxon>Spermatophyta</taxon>
        <taxon>Magnoliopsida</taxon>
        <taxon>eudicotyledons</taxon>
        <taxon>Gunneridae</taxon>
        <taxon>Pentapetalae</taxon>
        <taxon>rosids</taxon>
        <taxon>fabids</taxon>
        <taxon>Rosales</taxon>
        <taxon>Moraceae</taxon>
        <taxon>Ficeae</taxon>
        <taxon>Ficus</taxon>
    </lineage>
</organism>
<dbReference type="InterPro" id="IPR005381">
    <property type="entry name" value="Znf-XS_domain"/>
</dbReference>
<feature type="domain" description="Factor of DNA methylation 1-5/IDN2" evidence="5">
    <location>
        <begin position="564"/>
        <end position="693"/>
    </location>
</feature>
<dbReference type="InterPro" id="IPR045177">
    <property type="entry name" value="FDM1-5/IDN2"/>
</dbReference>
<gene>
    <name evidence="7" type="ORF">TIFTF001_000446</name>
</gene>
<dbReference type="Proteomes" id="UP001187192">
    <property type="component" value="Unassembled WGS sequence"/>
</dbReference>
<dbReference type="Pfam" id="PF03470">
    <property type="entry name" value="zf-XS"/>
    <property type="match status" value="1"/>
</dbReference>
<evidence type="ECO:0000259" key="4">
    <source>
        <dbReference type="Pfam" id="PF03468"/>
    </source>
</evidence>
<feature type="domain" description="XS" evidence="4">
    <location>
        <begin position="182"/>
        <end position="293"/>
    </location>
</feature>
<dbReference type="InterPro" id="IPR038588">
    <property type="entry name" value="XS_domain_sf"/>
</dbReference>
<reference evidence="7" key="1">
    <citation type="submission" date="2023-07" db="EMBL/GenBank/DDBJ databases">
        <title>draft genome sequence of fig (Ficus carica).</title>
        <authorList>
            <person name="Takahashi T."/>
            <person name="Nishimura K."/>
        </authorList>
    </citation>
    <scope>NUCLEOTIDE SEQUENCE</scope>
</reference>
<dbReference type="EMBL" id="BTGU01000001">
    <property type="protein sequence ID" value="GMN24170.1"/>
    <property type="molecule type" value="Genomic_DNA"/>
</dbReference>
<dbReference type="InterPro" id="IPR005379">
    <property type="entry name" value="FDM1-5/IDN2_XH"/>
</dbReference>
<dbReference type="CDD" id="cd12266">
    <property type="entry name" value="RRM_like_XS"/>
    <property type="match status" value="1"/>
</dbReference>
<sequence>MFSQGTTQLNREFHLSFHTRQSYRNHLLKKQKQREQRLIRGRVFYRKEGKQSQEPIGEEVFGVLKSVCGEGQQSSILRFAMSRILEEELEIDYYKRLKDGSVRIKTSDSRYRCPFCVEDRRKYDRSKELLRHAADLSSGSYRRDLKQKAKHLALERYIKEYYHVRHRAEPSRNVQLEGPRRDEKFVWPSVGILANIKTEIRDGKHVGESGSKLRDEFIGKGFNPVKVSPLWNHLGHSGFAIVEFNKNWAGFENALAFERSFDSENCGKRAYRMDKNRGEKLYGWVAREDDYNSTNIVGGHLRKHGDLKTVSEKQAEDQRKDSKLVSKLTDTLKTKNKCLEEIASKYKETVRSFNDTVSERERILNDYNEEIRKMQQDEHDHFEKILKDHEKFRQDLKMQKEGLELREKELQQRKFHIDCERRKLINEKKKMIERATLEQKKAEEEMYLLAKEQKRQKEELHRKIMDLEKNLDKKQALELMIERYRGALEVMKHMGADEDMKLKKEMDEIKEKLQEKEEEMEALEELNQALIVKERRSNDELQEARKETINGLRNSSPRDIIGVKRLGDLNGKSFLTAAKRKFSGKEAEVKARELCSIWDSHLGDPSWHPFKVIMDNGKPVEIIDEEDEKLKNLKEELGDEVYEAVVKALKEVNQYNPSGRYIIPELWNFREDRRARLKEGVDSILKTWKTLQPKRY</sequence>
<protein>
    <recommendedName>
        <fullName evidence="9">XH/XS domain-containing protein</fullName>
    </recommendedName>
</protein>
<keyword evidence="8" id="KW-1185">Reference proteome</keyword>
<evidence type="ECO:0000256" key="3">
    <source>
        <dbReference type="SAM" id="Coils"/>
    </source>
</evidence>
<name>A0AA87Z2V5_FICCA</name>